<evidence type="ECO:0000259" key="3">
    <source>
        <dbReference type="Pfam" id="PF18914"/>
    </source>
</evidence>
<organism evidence="4 5">
    <name type="scientific">Kutzneria buriramensis</name>
    <dbReference type="NCBI Taxonomy" id="1045776"/>
    <lineage>
        <taxon>Bacteria</taxon>
        <taxon>Bacillati</taxon>
        <taxon>Actinomycetota</taxon>
        <taxon>Actinomycetes</taxon>
        <taxon>Pseudonocardiales</taxon>
        <taxon>Pseudonocardiaceae</taxon>
        <taxon>Kutzneria</taxon>
    </lineage>
</organism>
<dbReference type="OrthoDB" id="3629685at2"/>
<evidence type="ECO:0000313" key="5">
    <source>
        <dbReference type="Proteomes" id="UP000256269"/>
    </source>
</evidence>
<reference evidence="4 5" key="1">
    <citation type="submission" date="2018-08" db="EMBL/GenBank/DDBJ databases">
        <title>Genomic Encyclopedia of Archaeal and Bacterial Type Strains, Phase II (KMG-II): from individual species to whole genera.</title>
        <authorList>
            <person name="Goeker M."/>
        </authorList>
    </citation>
    <scope>NUCLEOTIDE SEQUENCE [LARGE SCALE GENOMIC DNA]</scope>
    <source>
        <strain evidence="4 5">DSM 45791</strain>
    </source>
</reference>
<feature type="signal peptide" evidence="2">
    <location>
        <begin position="1"/>
        <end position="34"/>
    </location>
</feature>
<gene>
    <name evidence="4" type="ORF">BCF44_101379</name>
</gene>
<dbReference type="Pfam" id="PF18914">
    <property type="entry name" value="DUF5666"/>
    <property type="match status" value="1"/>
</dbReference>
<feature type="compositionally biased region" description="Low complexity" evidence="1">
    <location>
        <begin position="33"/>
        <end position="43"/>
    </location>
</feature>
<protein>
    <recommendedName>
        <fullName evidence="3">DUF5666 domain-containing protein</fullName>
    </recommendedName>
</protein>
<keyword evidence="5" id="KW-1185">Reference proteome</keyword>
<feature type="region of interest" description="Disordered" evidence="1">
    <location>
        <begin position="129"/>
        <end position="176"/>
    </location>
</feature>
<keyword evidence="2" id="KW-0732">Signal</keyword>
<dbReference type="RefSeq" id="WP_147328368.1">
    <property type="nucleotide sequence ID" value="NZ_CP144375.1"/>
</dbReference>
<evidence type="ECO:0000313" key="4">
    <source>
        <dbReference type="EMBL" id="REH55359.1"/>
    </source>
</evidence>
<comment type="caution">
    <text evidence="4">The sequence shown here is derived from an EMBL/GenBank/DDBJ whole genome shotgun (WGS) entry which is preliminary data.</text>
</comment>
<name>A0A3E0I9P4_9PSEU</name>
<dbReference type="AlphaFoldDB" id="A0A3E0I9P4"/>
<feature type="region of interest" description="Disordered" evidence="1">
    <location>
        <begin position="33"/>
        <end position="52"/>
    </location>
</feature>
<sequence>MSVQIRKSAPVLGLVAGALAFTLAACGGSAPAPAANQGGNSQQGRGGGAPPGVFGSIAAVSGQTLQVQNPQSGQVAVSYDGSTKITNSVAGALSDVTSGVCVSVVGTSTGQGQPVSATAVTITPAGANGCTFGNGGQRPSGSNTPRPSGSRAPRPSGSNGPRPSTGNNPAGGPRAFGAVTAVSATGFTVHSTFGTNTTDTSVNVTSATTYTKTVTADPSVLVVGACVAAQGKADDTGAVAATSIAVSKAGPNGCTGGFRGGFGGGRGGRGGSGGGQGGGNGGGNG</sequence>
<dbReference type="InterPro" id="IPR043724">
    <property type="entry name" value="DUF5666"/>
</dbReference>
<dbReference type="Proteomes" id="UP000256269">
    <property type="component" value="Unassembled WGS sequence"/>
</dbReference>
<feature type="region of interest" description="Disordered" evidence="1">
    <location>
        <begin position="265"/>
        <end position="285"/>
    </location>
</feature>
<evidence type="ECO:0000256" key="1">
    <source>
        <dbReference type="SAM" id="MobiDB-lite"/>
    </source>
</evidence>
<dbReference type="EMBL" id="QUNO01000001">
    <property type="protein sequence ID" value="REH55359.1"/>
    <property type="molecule type" value="Genomic_DNA"/>
</dbReference>
<dbReference type="PROSITE" id="PS51257">
    <property type="entry name" value="PROKAR_LIPOPROTEIN"/>
    <property type="match status" value="1"/>
</dbReference>
<feature type="compositionally biased region" description="Low complexity" evidence="1">
    <location>
        <begin position="145"/>
        <end position="168"/>
    </location>
</feature>
<feature type="domain" description="DUF5666" evidence="3">
    <location>
        <begin position="177"/>
        <end position="244"/>
    </location>
</feature>
<proteinExistence type="predicted"/>
<accession>A0A3E0I9P4</accession>
<evidence type="ECO:0000256" key="2">
    <source>
        <dbReference type="SAM" id="SignalP"/>
    </source>
</evidence>
<feature type="chain" id="PRO_5017590395" description="DUF5666 domain-containing protein" evidence="2">
    <location>
        <begin position="35"/>
        <end position="285"/>
    </location>
</feature>